<comment type="caution">
    <text evidence="3">The sequence shown here is derived from an EMBL/GenBank/DDBJ whole genome shotgun (WGS) entry which is preliminary data.</text>
</comment>
<feature type="compositionally biased region" description="Polar residues" evidence="1">
    <location>
        <begin position="1"/>
        <end position="12"/>
    </location>
</feature>
<dbReference type="Proteomes" id="UP000308199">
    <property type="component" value="Unassembled WGS sequence"/>
</dbReference>
<name>A0A4S4L8G9_9AGAM</name>
<reference evidence="3 4" key="1">
    <citation type="submission" date="2019-02" db="EMBL/GenBank/DDBJ databases">
        <title>Genome sequencing of the rare red list fungi Phellinidium pouzarii.</title>
        <authorList>
            <person name="Buettner E."/>
            <person name="Kellner H."/>
        </authorList>
    </citation>
    <scope>NUCLEOTIDE SEQUENCE [LARGE SCALE GENOMIC DNA]</scope>
    <source>
        <strain evidence="3 4">DSM 108285</strain>
    </source>
</reference>
<evidence type="ECO:0000256" key="1">
    <source>
        <dbReference type="SAM" id="MobiDB-lite"/>
    </source>
</evidence>
<keyword evidence="4" id="KW-1185">Reference proteome</keyword>
<dbReference type="Pfam" id="PF09994">
    <property type="entry name" value="T6SS_Tle1-like_cat"/>
    <property type="match status" value="1"/>
</dbReference>
<accession>A0A4S4L8G9</accession>
<sequence>MASPSLANTVEQSQEEENTPNVNPIRTLVVCFGEIAGPYEIHNSNVEQLTAALKKDMPQRQMQFTAPTDSTLETCVTDSLLVLSQQVGLLSSGNEQQATSAYRIYKKDDEAGKNQATHFKKTFAINVKIDFVGVWETVSSVDSSSMLPFTEANPAIKVFRQALALDEQRVKFNQSFFLPVPNSNEANAQRTCDDGHQ</sequence>
<dbReference type="EMBL" id="SGPK01000130">
    <property type="protein sequence ID" value="THH07707.1"/>
    <property type="molecule type" value="Genomic_DNA"/>
</dbReference>
<dbReference type="PANTHER" id="PTHR33840">
    <property type="match status" value="1"/>
</dbReference>
<dbReference type="OrthoDB" id="3162439at2759"/>
<feature type="domain" description="T6SS Phospholipase effector Tle1-like catalytic" evidence="2">
    <location>
        <begin position="82"/>
        <end position="183"/>
    </location>
</feature>
<evidence type="ECO:0000313" key="3">
    <source>
        <dbReference type="EMBL" id="THH07707.1"/>
    </source>
</evidence>
<proteinExistence type="predicted"/>
<evidence type="ECO:0000313" key="4">
    <source>
        <dbReference type="Proteomes" id="UP000308199"/>
    </source>
</evidence>
<protein>
    <recommendedName>
        <fullName evidence="2">T6SS Phospholipase effector Tle1-like catalytic domain-containing protein</fullName>
    </recommendedName>
</protein>
<dbReference type="AlphaFoldDB" id="A0A4S4L8G9"/>
<feature type="region of interest" description="Disordered" evidence="1">
    <location>
        <begin position="1"/>
        <end position="21"/>
    </location>
</feature>
<evidence type="ECO:0000259" key="2">
    <source>
        <dbReference type="Pfam" id="PF09994"/>
    </source>
</evidence>
<dbReference type="InterPro" id="IPR018712">
    <property type="entry name" value="Tle1-like_cat"/>
</dbReference>
<gene>
    <name evidence="3" type="ORF">EW145_g3194</name>
</gene>
<organism evidence="3 4">
    <name type="scientific">Phellinidium pouzarii</name>
    <dbReference type="NCBI Taxonomy" id="167371"/>
    <lineage>
        <taxon>Eukaryota</taxon>
        <taxon>Fungi</taxon>
        <taxon>Dikarya</taxon>
        <taxon>Basidiomycota</taxon>
        <taxon>Agaricomycotina</taxon>
        <taxon>Agaricomycetes</taxon>
        <taxon>Hymenochaetales</taxon>
        <taxon>Hymenochaetaceae</taxon>
        <taxon>Phellinidium</taxon>
    </lineage>
</organism>
<dbReference type="PANTHER" id="PTHR33840:SF2">
    <property type="entry name" value="TLE1 PHOSPHOLIPASE DOMAIN-CONTAINING PROTEIN"/>
    <property type="match status" value="1"/>
</dbReference>